<keyword evidence="2" id="KW-1133">Transmembrane helix</keyword>
<protein>
    <submittedName>
        <fullName evidence="3">Auxin Efflux Carrier</fullName>
    </submittedName>
</protein>
<keyword evidence="1" id="KW-0813">Transport</keyword>
<evidence type="ECO:0000256" key="2">
    <source>
        <dbReference type="SAM" id="Phobius"/>
    </source>
</evidence>
<reference evidence="3 4" key="1">
    <citation type="journal article" date="2015" name="MBio">
        <title>Genome-Resolved Metagenomic Analysis Reveals Roles for Candidate Phyla and Other Microbial Community Members in Biogeochemical Transformations in Oil Reservoirs.</title>
        <authorList>
            <person name="Hu P."/>
            <person name="Tom L."/>
            <person name="Singh A."/>
            <person name="Thomas B.C."/>
            <person name="Baker B.J."/>
            <person name="Piceno Y.M."/>
            <person name="Andersen G.L."/>
            <person name="Banfield J.F."/>
        </authorList>
    </citation>
    <scope>NUCLEOTIDE SEQUENCE [LARGE SCALE GENOMIC DNA]</scope>
    <source>
        <strain evidence="3">46_26</strain>
    </source>
</reference>
<keyword evidence="2" id="KW-0812">Transmembrane</keyword>
<accession>A0A101EQB1</accession>
<comment type="caution">
    <text evidence="3">The sequence shown here is derived from an EMBL/GenBank/DDBJ whole genome shotgun (WGS) entry which is preliminary data.</text>
</comment>
<sequence length="191" mass="22054">MKKYLTVLLKVLPILVLVMMGYILRRLNFFKEKETVIVSLKKLVLNIGLPSFLFTAFSTANFNLEYFSLFASSFGICILLLFLGKFLKKPLKFDSEYFPMLMTGFEAGMIGYALYAATFGVERLYEFALLNFGLVAFIFSVLVSLVYPSISDPFQFLRRLRFLYVDFHHRSDLFSGHFIAFSQRKTCDPLS</sequence>
<evidence type="ECO:0000313" key="4">
    <source>
        <dbReference type="Proteomes" id="UP000058636"/>
    </source>
</evidence>
<feature type="transmembrane region" description="Helical" evidence="2">
    <location>
        <begin position="43"/>
        <end position="60"/>
    </location>
</feature>
<feature type="transmembrane region" description="Helical" evidence="2">
    <location>
        <begin position="6"/>
        <end position="23"/>
    </location>
</feature>
<evidence type="ECO:0000313" key="3">
    <source>
        <dbReference type="EMBL" id="KUK22635.1"/>
    </source>
</evidence>
<dbReference type="EMBL" id="LGFG01000118">
    <property type="protein sequence ID" value="KUK22635.1"/>
    <property type="molecule type" value="Genomic_DNA"/>
</dbReference>
<evidence type="ECO:0000256" key="1">
    <source>
        <dbReference type="ARBA" id="ARBA00022448"/>
    </source>
</evidence>
<name>A0A101EQB1_9THEM</name>
<organism evidence="3 4">
    <name type="scientific">Thermotoga petrophila</name>
    <dbReference type="NCBI Taxonomy" id="93929"/>
    <lineage>
        <taxon>Bacteria</taxon>
        <taxon>Thermotogati</taxon>
        <taxon>Thermotogota</taxon>
        <taxon>Thermotogae</taxon>
        <taxon>Thermotogales</taxon>
        <taxon>Thermotogaceae</taxon>
        <taxon>Thermotoga</taxon>
    </lineage>
</organism>
<dbReference type="PANTHER" id="PTHR36838:SF3">
    <property type="entry name" value="TRANSPORTER AUXIN EFFLUX CARRIER EC FAMILY"/>
    <property type="match status" value="1"/>
</dbReference>
<dbReference type="Proteomes" id="UP000058636">
    <property type="component" value="Unassembled WGS sequence"/>
</dbReference>
<dbReference type="PANTHER" id="PTHR36838">
    <property type="entry name" value="AUXIN EFFLUX CARRIER FAMILY PROTEIN"/>
    <property type="match status" value="1"/>
</dbReference>
<feature type="transmembrane region" description="Helical" evidence="2">
    <location>
        <begin position="127"/>
        <end position="150"/>
    </location>
</feature>
<feature type="transmembrane region" description="Helical" evidence="2">
    <location>
        <begin position="96"/>
        <end position="115"/>
    </location>
</feature>
<dbReference type="AlphaFoldDB" id="A0A101EQB1"/>
<keyword evidence="2" id="KW-0472">Membrane</keyword>
<feature type="transmembrane region" description="Helical" evidence="2">
    <location>
        <begin position="66"/>
        <end position="84"/>
    </location>
</feature>
<proteinExistence type="predicted"/>
<gene>
    <name evidence="3" type="ORF">XD57_1265</name>
</gene>